<keyword evidence="3" id="KW-0813">Transport</keyword>
<protein>
    <recommendedName>
        <fullName evidence="10">ATP synthase gamma chain</fullName>
    </recommendedName>
</protein>
<dbReference type="InterPro" id="IPR000131">
    <property type="entry name" value="ATP_synth_F1_gsu"/>
</dbReference>
<dbReference type="PANTHER" id="PTHR11693:SF22">
    <property type="entry name" value="ATP SYNTHASE SUBUNIT GAMMA, MITOCHONDRIAL"/>
    <property type="match status" value="1"/>
</dbReference>
<dbReference type="Gene3D" id="1.10.287.80">
    <property type="entry name" value="ATP synthase, gamma subunit, helix hairpin domain"/>
    <property type="match status" value="1"/>
</dbReference>
<evidence type="ECO:0000256" key="8">
    <source>
        <dbReference type="ARBA" id="ARBA00023310"/>
    </source>
</evidence>
<organism evidence="9">
    <name type="scientific">marine metagenome</name>
    <dbReference type="NCBI Taxonomy" id="408172"/>
    <lineage>
        <taxon>unclassified sequences</taxon>
        <taxon>metagenomes</taxon>
        <taxon>ecological metagenomes</taxon>
    </lineage>
</organism>
<dbReference type="SUPFAM" id="SSF52943">
    <property type="entry name" value="ATP synthase (F1-ATPase), gamma subunit"/>
    <property type="match status" value="1"/>
</dbReference>
<dbReference type="EMBL" id="UINC01012276">
    <property type="protein sequence ID" value="SVA53698.1"/>
    <property type="molecule type" value="Genomic_DNA"/>
</dbReference>
<dbReference type="AlphaFoldDB" id="A0A381WND6"/>
<keyword evidence="4" id="KW-0375">Hydrogen ion transport</keyword>
<dbReference type="PANTHER" id="PTHR11693">
    <property type="entry name" value="ATP SYNTHASE GAMMA CHAIN"/>
    <property type="match status" value="1"/>
</dbReference>
<evidence type="ECO:0000256" key="3">
    <source>
        <dbReference type="ARBA" id="ARBA00022448"/>
    </source>
</evidence>
<keyword evidence="7" id="KW-0139">CF(1)</keyword>
<comment type="subcellular location">
    <subcellularLocation>
        <location evidence="1">Membrane</location>
        <topology evidence="1">Peripheral membrane protein</topology>
    </subcellularLocation>
</comment>
<dbReference type="PRINTS" id="PR00126">
    <property type="entry name" value="ATPASEGAMMA"/>
</dbReference>
<dbReference type="InterPro" id="IPR035968">
    <property type="entry name" value="ATP_synth_F1_ATPase_gsu"/>
</dbReference>
<reference evidence="9" key="1">
    <citation type="submission" date="2018-05" db="EMBL/GenBank/DDBJ databases">
        <authorList>
            <person name="Lanie J.A."/>
            <person name="Ng W.-L."/>
            <person name="Kazmierczak K.M."/>
            <person name="Andrzejewski T.M."/>
            <person name="Davidsen T.M."/>
            <person name="Wayne K.J."/>
            <person name="Tettelin H."/>
            <person name="Glass J.I."/>
            <person name="Rusch D."/>
            <person name="Podicherti R."/>
            <person name="Tsui H.-C.T."/>
            <person name="Winkler M.E."/>
        </authorList>
    </citation>
    <scope>NUCLEOTIDE SEQUENCE</scope>
</reference>
<evidence type="ECO:0000256" key="4">
    <source>
        <dbReference type="ARBA" id="ARBA00022781"/>
    </source>
</evidence>
<evidence type="ECO:0000256" key="7">
    <source>
        <dbReference type="ARBA" id="ARBA00023196"/>
    </source>
</evidence>
<keyword evidence="6" id="KW-0472">Membrane</keyword>
<keyword evidence="8" id="KW-0066">ATP synthesis</keyword>
<evidence type="ECO:0000313" key="9">
    <source>
        <dbReference type="EMBL" id="SVA53698.1"/>
    </source>
</evidence>
<evidence type="ECO:0008006" key="10">
    <source>
        <dbReference type="Google" id="ProtNLM"/>
    </source>
</evidence>
<dbReference type="HAMAP" id="MF_00815">
    <property type="entry name" value="ATP_synth_gamma_bact"/>
    <property type="match status" value="1"/>
</dbReference>
<name>A0A381WND6_9ZZZZ</name>
<gene>
    <name evidence="9" type="ORF">METZ01_LOCUS106552</name>
</gene>
<dbReference type="CDD" id="cd12151">
    <property type="entry name" value="F1-ATPase_gamma"/>
    <property type="match status" value="1"/>
</dbReference>
<evidence type="ECO:0000256" key="1">
    <source>
        <dbReference type="ARBA" id="ARBA00004170"/>
    </source>
</evidence>
<sequence length="294" mass="32128">MPSTREIRRRIVSVKKTAQITSAMEKVAQAKMARAQQAALDGRPYAELMNRVLGEVVSHAGDFDHPFMKARGGENRALILVTTDKGMCGSINSNLLRKVTNEFVTDHTRVIAAGRKGAQHTARVGWDLAAEFPYSDTPVFSEARAIARMAVELFENAEVDHVDIAFTNFVNTITQKPEVQTLLPITEIKGVQAGVEGEEMATELPGGTAEFLFEPSAGGVLGALLPHYINFQVHQILLEAKASEFSSKMVAMKNATDNANDLIKDLTLEFNKMRQAAITNELLEITTAQMALGN</sequence>
<dbReference type="GO" id="GO:0045259">
    <property type="term" value="C:proton-transporting ATP synthase complex"/>
    <property type="evidence" value="ECO:0007669"/>
    <property type="project" value="UniProtKB-KW"/>
</dbReference>
<dbReference type="GO" id="GO:0046933">
    <property type="term" value="F:proton-transporting ATP synthase activity, rotational mechanism"/>
    <property type="evidence" value="ECO:0007669"/>
    <property type="project" value="InterPro"/>
</dbReference>
<dbReference type="NCBIfam" id="TIGR01146">
    <property type="entry name" value="ATPsyn_F1gamma"/>
    <property type="match status" value="1"/>
</dbReference>
<proteinExistence type="inferred from homology"/>
<comment type="similarity">
    <text evidence="2">Belongs to the ATPase gamma chain family.</text>
</comment>
<dbReference type="Gene3D" id="3.40.1380.10">
    <property type="match status" value="1"/>
</dbReference>
<keyword evidence="5" id="KW-0406">Ion transport</keyword>
<evidence type="ECO:0000256" key="2">
    <source>
        <dbReference type="ARBA" id="ARBA00007681"/>
    </source>
</evidence>
<evidence type="ECO:0000256" key="6">
    <source>
        <dbReference type="ARBA" id="ARBA00023136"/>
    </source>
</evidence>
<accession>A0A381WND6</accession>
<evidence type="ECO:0000256" key="5">
    <source>
        <dbReference type="ARBA" id="ARBA00023065"/>
    </source>
</evidence>
<dbReference type="Pfam" id="PF00231">
    <property type="entry name" value="ATP-synt"/>
    <property type="match status" value="1"/>
</dbReference>